<accession>A0ABY9RYM0</accession>
<keyword evidence="4" id="KW-1185">Reference proteome</keyword>
<proteinExistence type="inferred from homology"/>
<dbReference type="Gene3D" id="3.40.50.720">
    <property type="entry name" value="NAD(P)-binding Rossmann-like Domain"/>
    <property type="match status" value="1"/>
</dbReference>
<name>A0ABY9RYM0_9ACTN</name>
<dbReference type="InterPro" id="IPR002347">
    <property type="entry name" value="SDR_fam"/>
</dbReference>
<evidence type="ECO:0000256" key="2">
    <source>
        <dbReference type="ARBA" id="ARBA00023002"/>
    </source>
</evidence>
<dbReference type="RefSeq" id="WP_128980521.1">
    <property type="nucleotide sequence ID" value="NZ_CP133762.1"/>
</dbReference>
<dbReference type="SUPFAM" id="SSF51735">
    <property type="entry name" value="NAD(P)-binding Rossmann-fold domains"/>
    <property type="match status" value="1"/>
</dbReference>
<dbReference type="InterPro" id="IPR036291">
    <property type="entry name" value="NAD(P)-bd_dom_sf"/>
</dbReference>
<dbReference type="PANTHER" id="PTHR43639">
    <property type="entry name" value="OXIDOREDUCTASE, SHORT-CHAIN DEHYDROGENASE/REDUCTASE FAMILY (AFU_ORTHOLOGUE AFUA_5G02870)"/>
    <property type="match status" value="1"/>
</dbReference>
<dbReference type="Pfam" id="PF13561">
    <property type="entry name" value="adh_short_C2"/>
    <property type="match status" value="1"/>
</dbReference>
<dbReference type="PRINTS" id="PR00081">
    <property type="entry name" value="GDHRDH"/>
</dbReference>
<dbReference type="Proteomes" id="UP001250858">
    <property type="component" value="Chromosome"/>
</dbReference>
<reference evidence="3 4" key="1">
    <citation type="submission" date="2023-09" db="EMBL/GenBank/DDBJ databases">
        <title>Complete genome of Streptomyces roseicoloratus T14.</title>
        <authorList>
            <person name="Bashizi T."/>
            <person name="Kim M.-J."/>
            <person name="Lee G."/>
            <person name="Tagele S.B."/>
            <person name="Shin J.-H."/>
        </authorList>
    </citation>
    <scope>NUCLEOTIDE SEQUENCE [LARGE SCALE GENOMIC DNA]</scope>
    <source>
        <strain evidence="3 4">T14</strain>
    </source>
</reference>
<dbReference type="EMBL" id="CP133762">
    <property type="protein sequence ID" value="WMX46576.1"/>
    <property type="molecule type" value="Genomic_DNA"/>
</dbReference>
<dbReference type="PANTHER" id="PTHR43639:SF1">
    <property type="entry name" value="SHORT-CHAIN DEHYDROGENASE_REDUCTASE FAMILY PROTEIN"/>
    <property type="match status" value="1"/>
</dbReference>
<protein>
    <submittedName>
        <fullName evidence="3">SDR family oxidoreductase</fullName>
    </submittedName>
</protein>
<sequence>MQQHTLRTALVTGASRGIGRAIARRLAADGLLVAVHYGTDGAAAQETVDLITADGGRAFAVGAELSTHEGVLLLVEGVRAGLLAHTGGTGLDVLVNNAAVSSSGGHLQDETVEQFDRVFAVNVRAPFFLVQQLLPVLRDGGSIVNIGSAVTRVSLADELAYAMTKGAMETFTRTLANVAGMRRITVNTVAPGPTQTAGLTAAMAAMPQLEELLIAGQALPWVGQPEDVAEPVAFLASPAGRWVTGTVIDASGGTYLGPKR</sequence>
<keyword evidence="2" id="KW-0560">Oxidoreductase</keyword>
<evidence type="ECO:0000313" key="3">
    <source>
        <dbReference type="EMBL" id="WMX46576.1"/>
    </source>
</evidence>
<evidence type="ECO:0000256" key="1">
    <source>
        <dbReference type="ARBA" id="ARBA00006484"/>
    </source>
</evidence>
<gene>
    <name evidence="3" type="ORF">RGF97_19485</name>
</gene>
<dbReference type="InterPro" id="IPR020904">
    <property type="entry name" value="Sc_DH/Rdtase_CS"/>
</dbReference>
<comment type="similarity">
    <text evidence="1">Belongs to the short-chain dehydrogenases/reductases (SDR) family.</text>
</comment>
<evidence type="ECO:0000313" key="4">
    <source>
        <dbReference type="Proteomes" id="UP001250858"/>
    </source>
</evidence>
<dbReference type="PRINTS" id="PR00080">
    <property type="entry name" value="SDRFAMILY"/>
</dbReference>
<organism evidence="3 4">
    <name type="scientific">Streptomyces roseicoloratus</name>
    <dbReference type="NCBI Taxonomy" id="2508722"/>
    <lineage>
        <taxon>Bacteria</taxon>
        <taxon>Bacillati</taxon>
        <taxon>Actinomycetota</taxon>
        <taxon>Actinomycetes</taxon>
        <taxon>Kitasatosporales</taxon>
        <taxon>Streptomycetaceae</taxon>
        <taxon>Streptomyces</taxon>
    </lineage>
</organism>
<dbReference type="PROSITE" id="PS00061">
    <property type="entry name" value="ADH_SHORT"/>
    <property type="match status" value="1"/>
</dbReference>